<organism evidence="2 3">
    <name type="scientific">Megaselia scalaris</name>
    <name type="common">Humpbacked fly</name>
    <name type="synonym">Phora scalaris</name>
    <dbReference type="NCBI Taxonomy" id="36166"/>
    <lineage>
        <taxon>Eukaryota</taxon>
        <taxon>Metazoa</taxon>
        <taxon>Ecdysozoa</taxon>
        <taxon>Arthropoda</taxon>
        <taxon>Hexapoda</taxon>
        <taxon>Insecta</taxon>
        <taxon>Pterygota</taxon>
        <taxon>Neoptera</taxon>
        <taxon>Endopterygota</taxon>
        <taxon>Diptera</taxon>
        <taxon>Brachycera</taxon>
        <taxon>Muscomorpha</taxon>
        <taxon>Platypezoidea</taxon>
        <taxon>Phoridae</taxon>
        <taxon>Megaseliini</taxon>
        <taxon>Megaselia</taxon>
    </lineage>
</organism>
<dbReference type="EMBL" id="CAQQ02196202">
    <property type="status" value="NOT_ANNOTATED_CDS"/>
    <property type="molecule type" value="Genomic_DNA"/>
</dbReference>
<accession>T1GMX2</accession>
<keyword evidence="3" id="KW-1185">Reference proteome</keyword>
<reference evidence="3" key="1">
    <citation type="submission" date="2013-02" db="EMBL/GenBank/DDBJ databases">
        <authorList>
            <person name="Hughes D."/>
        </authorList>
    </citation>
    <scope>NUCLEOTIDE SEQUENCE</scope>
    <source>
        <strain>Durham</strain>
        <strain evidence="3">NC isolate 2 -- Noor lab</strain>
    </source>
</reference>
<dbReference type="EnsemblMetazoa" id="MESCA004906-RA">
    <property type="protein sequence ID" value="MESCA004906-PA"/>
    <property type="gene ID" value="MESCA004906"/>
</dbReference>
<evidence type="ECO:0000313" key="2">
    <source>
        <dbReference type="EnsemblMetazoa" id="MESCA004906-PA"/>
    </source>
</evidence>
<feature type="compositionally biased region" description="Polar residues" evidence="1">
    <location>
        <begin position="69"/>
        <end position="79"/>
    </location>
</feature>
<feature type="region of interest" description="Disordered" evidence="1">
    <location>
        <begin position="69"/>
        <end position="97"/>
    </location>
</feature>
<proteinExistence type="predicted"/>
<evidence type="ECO:0000256" key="1">
    <source>
        <dbReference type="SAM" id="MobiDB-lite"/>
    </source>
</evidence>
<evidence type="ECO:0000313" key="3">
    <source>
        <dbReference type="Proteomes" id="UP000015102"/>
    </source>
</evidence>
<reference evidence="2" key="2">
    <citation type="submission" date="2015-06" db="UniProtKB">
        <authorList>
            <consortium name="EnsemblMetazoa"/>
        </authorList>
    </citation>
    <scope>IDENTIFICATION</scope>
</reference>
<name>T1GMX2_MEGSC</name>
<dbReference type="HOGENOM" id="CLU_2087572_0_0_1"/>
<dbReference type="EMBL" id="CAQQ02196201">
    <property type="status" value="NOT_ANNOTATED_CDS"/>
    <property type="molecule type" value="Genomic_DNA"/>
</dbReference>
<dbReference type="AlphaFoldDB" id="T1GMX2"/>
<sequence>MADKISRDRGFHYYCEKHRNISVSELLKKLAKLQSFHVELKLLTDKYKDILEAPVVSDLRKLEKEKLTEISTDSPSTNMGRGLRSSSKRQVDSSDEIIKKKKTAKEYVYISEKQPLK</sequence>
<dbReference type="EMBL" id="CAQQ02196200">
    <property type="status" value="NOT_ANNOTATED_CDS"/>
    <property type="molecule type" value="Genomic_DNA"/>
</dbReference>
<protein>
    <submittedName>
        <fullName evidence="2">Uncharacterized protein</fullName>
    </submittedName>
</protein>
<dbReference type="Proteomes" id="UP000015102">
    <property type="component" value="Unassembled WGS sequence"/>
</dbReference>